<organism evidence="1 2">
    <name type="scientific">Niabella soli DSM 19437</name>
    <dbReference type="NCBI Taxonomy" id="929713"/>
    <lineage>
        <taxon>Bacteria</taxon>
        <taxon>Pseudomonadati</taxon>
        <taxon>Bacteroidota</taxon>
        <taxon>Chitinophagia</taxon>
        <taxon>Chitinophagales</taxon>
        <taxon>Chitinophagaceae</taxon>
        <taxon>Niabella</taxon>
    </lineage>
</organism>
<gene>
    <name evidence="1" type="ORF">NIASO_19775</name>
</gene>
<name>W0F9J6_9BACT</name>
<accession>W0F9J6</accession>
<dbReference type="KEGG" id="nso:NIASO_19775"/>
<proteinExistence type="predicted"/>
<reference evidence="1 2" key="1">
    <citation type="submission" date="2013-12" db="EMBL/GenBank/DDBJ databases">
        <authorList>
            <consortium name="DOE Joint Genome Institute"/>
            <person name="Eisen J."/>
            <person name="Huntemann M."/>
            <person name="Han J."/>
            <person name="Chen A."/>
            <person name="Kyrpides N."/>
            <person name="Mavromatis K."/>
            <person name="Markowitz V."/>
            <person name="Palaniappan K."/>
            <person name="Ivanova N."/>
            <person name="Schaumberg A."/>
            <person name="Pati A."/>
            <person name="Liolios K."/>
            <person name="Nordberg H.P."/>
            <person name="Cantor M.N."/>
            <person name="Hua S.X."/>
            <person name="Woyke T."/>
        </authorList>
    </citation>
    <scope>NUCLEOTIDE SEQUENCE [LARGE SCALE GENOMIC DNA]</scope>
    <source>
        <strain evidence="2">DSM 19437</strain>
    </source>
</reference>
<dbReference type="Proteomes" id="UP000003586">
    <property type="component" value="Chromosome"/>
</dbReference>
<keyword evidence="2" id="KW-1185">Reference proteome</keyword>
<dbReference type="RefSeq" id="WP_008588477.1">
    <property type="nucleotide sequence ID" value="NZ_CP007035.1"/>
</dbReference>
<evidence type="ECO:0000313" key="1">
    <source>
        <dbReference type="EMBL" id="AHF18071.1"/>
    </source>
</evidence>
<dbReference type="HOGENOM" id="CLU_2684121_0_0_10"/>
<evidence type="ECO:0000313" key="2">
    <source>
        <dbReference type="Proteomes" id="UP000003586"/>
    </source>
</evidence>
<sequence>MKNSCLFRTDAAWKGFRRTVKEQIKRNGGFDAAGDFSKIEKQGGVITRPVAQIGSVPSQPGHETGGGIHLPAEKDFLLHFFIPD</sequence>
<protein>
    <submittedName>
        <fullName evidence="1">Uncharacterized protein</fullName>
    </submittedName>
</protein>
<dbReference type="AlphaFoldDB" id="W0F9J6"/>
<dbReference type="EMBL" id="CP007035">
    <property type="protein sequence ID" value="AHF18071.1"/>
    <property type="molecule type" value="Genomic_DNA"/>
</dbReference>